<keyword evidence="1" id="KW-0723">Serine/threonine-protein kinase</keyword>
<organism evidence="7 8">
    <name type="scientific">Stephania yunnanensis</name>
    <dbReference type="NCBI Taxonomy" id="152371"/>
    <lineage>
        <taxon>Eukaryota</taxon>
        <taxon>Viridiplantae</taxon>
        <taxon>Streptophyta</taxon>
        <taxon>Embryophyta</taxon>
        <taxon>Tracheophyta</taxon>
        <taxon>Spermatophyta</taxon>
        <taxon>Magnoliopsida</taxon>
        <taxon>Ranunculales</taxon>
        <taxon>Menispermaceae</taxon>
        <taxon>Menispermoideae</taxon>
        <taxon>Cissampelideae</taxon>
        <taxon>Stephania</taxon>
    </lineage>
</organism>
<dbReference type="Gene3D" id="1.10.510.10">
    <property type="entry name" value="Transferase(Phosphotransferase) domain 1"/>
    <property type="match status" value="1"/>
</dbReference>
<feature type="compositionally biased region" description="Polar residues" evidence="6">
    <location>
        <begin position="43"/>
        <end position="64"/>
    </location>
</feature>
<dbReference type="GO" id="GO:0005524">
    <property type="term" value="F:ATP binding"/>
    <property type="evidence" value="ECO:0007669"/>
    <property type="project" value="UniProtKB-KW"/>
</dbReference>
<dbReference type="InterPro" id="IPR011009">
    <property type="entry name" value="Kinase-like_dom_sf"/>
</dbReference>
<evidence type="ECO:0000256" key="5">
    <source>
        <dbReference type="ARBA" id="ARBA00022840"/>
    </source>
</evidence>
<evidence type="ECO:0000256" key="4">
    <source>
        <dbReference type="ARBA" id="ARBA00022777"/>
    </source>
</evidence>
<dbReference type="Proteomes" id="UP001420932">
    <property type="component" value="Unassembled WGS sequence"/>
</dbReference>
<keyword evidence="3" id="KW-0547">Nucleotide-binding</keyword>
<evidence type="ECO:0000313" key="8">
    <source>
        <dbReference type="Proteomes" id="UP001420932"/>
    </source>
</evidence>
<dbReference type="GO" id="GO:0004674">
    <property type="term" value="F:protein serine/threonine kinase activity"/>
    <property type="evidence" value="ECO:0007669"/>
    <property type="project" value="UniProtKB-KW"/>
</dbReference>
<dbReference type="EMBL" id="JBBNAF010000007">
    <property type="protein sequence ID" value="KAK9128092.1"/>
    <property type="molecule type" value="Genomic_DNA"/>
</dbReference>
<keyword evidence="4" id="KW-0418">Kinase</keyword>
<keyword evidence="2" id="KW-0808">Transferase</keyword>
<dbReference type="GO" id="GO:0005886">
    <property type="term" value="C:plasma membrane"/>
    <property type="evidence" value="ECO:0007669"/>
    <property type="project" value="TreeGrafter"/>
</dbReference>
<keyword evidence="5" id="KW-0067">ATP-binding</keyword>
<evidence type="ECO:0000313" key="7">
    <source>
        <dbReference type="EMBL" id="KAK9128092.1"/>
    </source>
</evidence>
<gene>
    <name evidence="7" type="ORF">Syun_016889</name>
</gene>
<evidence type="ECO:0000256" key="2">
    <source>
        <dbReference type="ARBA" id="ARBA00022679"/>
    </source>
</evidence>
<comment type="caution">
    <text evidence="7">The sequence shown here is derived from an EMBL/GenBank/DDBJ whole genome shotgun (WGS) entry which is preliminary data.</text>
</comment>
<reference evidence="7 8" key="1">
    <citation type="submission" date="2024-01" db="EMBL/GenBank/DDBJ databases">
        <title>Genome assemblies of Stephania.</title>
        <authorList>
            <person name="Yang L."/>
        </authorList>
    </citation>
    <scope>NUCLEOTIDE SEQUENCE [LARGE SCALE GENOMIC DNA]</scope>
    <source>
        <strain evidence="7">YNDBR</strain>
        <tissue evidence="7">Leaf</tissue>
    </source>
</reference>
<keyword evidence="8" id="KW-1185">Reference proteome</keyword>
<feature type="region of interest" description="Disordered" evidence="6">
    <location>
        <begin position="38"/>
        <end position="70"/>
    </location>
</feature>
<accession>A0AAP0P1W1</accession>
<proteinExistence type="predicted"/>
<name>A0AAP0P1W1_9MAGN</name>
<evidence type="ECO:0000256" key="1">
    <source>
        <dbReference type="ARBA" id="ARBA00022527"/>
    </source>
</evidence>
<dbReference type="PANTHER" id="PTHR27002:SF181">
    <property type="entry name" value="RECEPTOR-LIKE SERINE_THREONINE-PROTEIN KINASE"/>
    <property type="match status" value="1"/>
</dbReference>
<dbReference type="SUPFAM" id="SSF56112">
    <property type="entry name" value="Protein kinase-like (PK-like)"/>
    <property type="match status" value="1"/>
</dbReference>
<dbReference type="AlphaFoldDB" id="A0AAP0P1W1"/>
<dbReference type="PANTHER" id="PTHR27002">
    <property type="entry name" value="RECEPTOR-LIKE SERINE/THREONINE-PROTEIN KINASE SD1-8"/>
    <property type="match status" value="1"/>
</dbReference>
<evidence type="ECO:0000256" key="6">
    <source>
        <dbReference type="SAM" id="MobiDB-lite"/>
    </source>
</evidence>
<protein>
    <submittedName>
        <fullName evidence="7">Uncharacterized protein</fullName>
    </submittedName>
</protein>
<sequence>MSQLVSISLPFVGPTCPTTLFSLSLCIITSDPLSLESPRQQHKASVTNHGQPLQPSSHAHTSPTGFRRKWSRETCGGKKFESDNFHQARERTAARKSRVQNHQFLSRDLNIGEQIQLRSKRSTSLDWARHHDIILGIARGVLYLHQDSRLRIVHRDFKAINGGHEIIKNENTEAFTPLCICRKRGRIGGQALGQGGPVIVSEQGHFSWPGSGKRSRLVGGFGGDRRRKRFRLSRQRDRALSMWFFASLPYAAHIAPASLIKSAHKGEDLKTRKLNSRKQIKAFKDSKQNTTVLFMTMGTEPSMSGLGKEKIDDYL</sequence>
<evidence type="ECO:0000256" key="3">
    <source>
        <dbReference type="ARBA" id="ARBA00022741"/>
    </source>
</evidence>